<gene>
    <name evidence="12" type="ORF">FMAN_07625</name>
</gene>
<proteinExistence type="inferred from homology"/>
<evidence type="ECO:0000256" key="5">
    <source>
        <dbReference type="ARBA" id="ARBA00022525"/>
    </source>
</evidence>
<dbReference type="InterPro" id="IPR004898">
    <property type="entry name" value="Pectate_lyase_PlyH/PlyE-like"/>
</dbReference>
<reference evidence="13" key="1">
    <citation type="journal article" date="2016" name="Genome Biol. Evol.">
        <title>Comparative 'omics' of the Fusarium fujikuroi species complex highlights differences in genetic potential and metabolite synthesis.</title>
        <authorList>
            <person name="Niehaus E.-M."/>
            <person name="Muensterkoetter M."/>
            <person name="Proctor R.H."/>
            <person name="Brown D.W."/>
            <person name="Sharon A."/>
            <person name="Idan Y."/>
            <person name="Oren-Young L."/>
            <person name="Sieber C.M."/>
            <person name="Novak O."/>
            <person name="Pencik A."/>
            <person name="Tarkowska D."/>
            <person name="Hromadova K."/>
            <person name="Freeman S."/>
            <person name="Maymon M."/>
            <person name="Elazar M."/>
            <person name="Youssef S.A."/>
            <person name="El-Shabrawy E.S.M."/>
            <person name="Shalaby A.B.A."/>
            <person name="Houterman P."/>
            <person name="Brock N.L."/>
            <person name="Burkhardt I."/>
            <person name="Tsavkelova E.A."/>
            <person name="Dickschat J.S."/>
            <person name="Galuszka P."/>
            <person name="Gueldener U."/>
            <person name="Tudzynski B."/>
        </authorList>
    </citation>
    <scope>NUCLEOTIDE SEQUENCE [LARGE SCALE GENOMIC DNA]</scope>
    <source>
        <strain evidence="13">MRC7560</strain>
    </source>
</reference>
<evidence type="ECO:0000313" key="13">
    <source>
        <dbReference type="Proteomes" id="UP000184255"/>
    </source>
</evidence>
<keyword evidence="6" id="KW-0732">Signal</keyword>
<keyword evidence="8 10" id="KW-0456">Lyase</keyword>
<evidence type="ECO:0000256" key="7">
    <source>
        <dbReference type="ARBA" id="ARBA00022837"/>
    </source>
</evidence>
<dbReference type="GO" id="GO:0005576">
    <property type="term" value="C:extracellular region"/>
    <property type="evidence" value="ECO:0007669"/>
    <property type="project" value="UniProtKB-SubCell"/>
</dbReference>
<dbReference type="GeneID" id="65086886"/>
<feature type="region of interest" description="Disordered" evidence="11">
    <location>
        <begin position="1"/>
        <end position="60"/>
    </location>
</feature>
<dbReference type="InterPro" id="IPR011050">
    <property type="entry name" value="Pectin_lyase_fold/virulence"/>
</dbReference>
<name>A0A1L7TDB3_FUSMA</name>
<evidence type="ECO:0000256" key="3">
    <source>
        <dbReference type="ARBA" id="ARBA00004613"/>
    </source>
</evidence>
<dbReference type="SUPFAM" id="SSF51126">
    <property type="entry name" value="Pectin lyase-like"/>
    <property type="match status" value="1"/>
</dbReference>
<dbReference type="AlphaFoldDB" id="A0A1L7TDB3"/>
<dbReference type="PANTHER" id="PTHR33407:SF9">
    <property type="entry name" value="PECTATE LYASE F-RELATED"/>
    <property type="match status" value="1"/>
</dbReference>
<dbReference type="Pfam" id="PF03211">
    <property type="entry name" value="Pectate_lyase"/>
    <property type="match status" value="1"/>
</dbReference>
<dbReference type="InterPro" id="IPR012334">
    <property type="entry name" value="Pectin_lyas_fold"/>
</dbReference>
<sequence>MLASLPSIVSAPAKEAGESSKKPVETSIIDPVGNPTEAPVATLDASSGSGSGASGITRAMPASSGASAAATAIPVSGEFDGEMAYYDHSHAITLKQKSGTSTICGGGAFDAADKVVQFNGRGTYEISDFQVEDYGKLVRSCGNCKDNYGPRNVVTDNVAAVNGGVLCGINTNYGDPGTTSNACQDSGKNCDLFDSCVLNMGRPQWDLMDVNLMISYRCGLQ</sequence>
<evidence type="ECO:0000256" key="9">
    <source>
        <dbReference type="ARBA" id="ARBA00025679"/>
    </source>
</evidence>
<comment type="cofactor">
    <cofactor evidence="2 10">
        <name>Ca(2+)</name>
        <dbReference type="ChEBI" id="CHEBI:29108"/>
    </cofactor>
</comment>
<comment type="caution">
    <text evidence="12">The sequence shown here is derived from an EMBL/GenBank/DDBJ whole genome shotgun (WGS) entry which is preliminary data.</text>
</comment>
<keyword evidence="13" id="KW-1185">Reference proteome</keyword>
<comment type="catalytic activity">
    <reaction evidence="1 10">
        <text>Eliminative cleavage of (1-&gt;4)-alpha-D-galacturonan to give oligosaccharides with 4-deoxy-alpha-D-galact-4-enuronosyl groups at their non-reducing ends.</text>
        <dbReference type="EC" id="4.2.2.2"/>
    </reaction>
</comment>
<evidence type="ECO:0000256" key="11">
    <source>
        <dbReference type="SAM" id="MobiDB-lite"/>
    </source>
</evidence>
<evidence type="ECO:0000256" key="4">
    <source>
        <dbReference type="ARBA" id="ARBA00006463"/>
    </source>
</evidence>
<keyword evidence="5 10" id="KW-0964">Secreted</keyword>
<dbReference type="Proteomes" id="UP000184255">
    <property type="component" value="Unassembled WGS sequence"/>
</dbReference>
<dbReference type="RefSeq" id="XP_041681851.1">
    <property type="nucleotide sequence ID" value="XM_041831270.1"/>
</dbReference>
<evidence type="ECO:0000256" key="6">
    <source>
        <dbReference type="ARBA" id="ARBA00022729"/>
    </source>
</evidence>
<evidence type="ECO:0000256" key="1">
    <source>
        <dbReference type="ARBA" id="ARBA00000695"/>
    </source>
</evidence>
<organism evidence="12 13">
    <name type="scientific">Fusarium mangiferae</name>
    <name type="common">Mango malformation disease fungus</name>
    <dbReference type="NCBI Taxonomy" id="192010"/>
    <lineage>
        <taxon>Eukaryota</taxon>
        <taxon>Fungi</taxon>
        <taxon>Dikarya</taxon>
        <taxon>Ascomycota</taxon>
        <taxon>Pezizomycotina</taxon>
        <taxon>Sordariomycetes</taxon>
        <taxon>Hypocreomycetidae</taxon>
        <taxon>Hypocreales</taxon>
        <taxon>Nectriaceae</taxon>
        <taxon>Fusarium</taxon>
        <taxon>Fusarium fujikuroi species complex</taxon>
    </lineage>
</organism>
<evidence type="ECO:0000256" key="2">
    <source>
        <dbReference type="ARBA" id="ARBA00001913"/>
    </source>
</evidence>
<dbReference type="EMBL" id="FCQH01000005">
    <property type="protein sequence ID" value="CVK92776.1"/>
    <property type="molecule type" value="Genomic_DNA"/>
</dbReference>
<comment type="similarity">
    <text evidence="4 10">Belongs to the polysaccharide lyase 3 family.</text>
</comment>
<protein>
    <recommendedName>
        <fullName evidence="10">Pectate lyase</fullName>
        <ecNumber evidence="10">4.2.2.2</ecNumber>
    </recommendedName>
</protein>
<evidence type="ECO:0000256" key="8">
    <source>
        <dbReference type="ARBA" id="ARBA00023239"/>
    </source>
</evidence>
<keyword evidence="7 10" id="KW-0106">Calcium</keyword>
<dbReference type="VEuPathDB" id="FungiDB:FMAN_07625"/>
<accession>A0A1L7TDB3</accession>
<evidence type="ECO:0000256" key="10">
    <source>
        <dbReference type="RuleBase" id="RU367009"/>
    </source>
</evidence>
<comment type="subcellular location">
    <subcellularLocation>
        <location evidence="3 10">Secreted</location>
    </subcellularLocation>
</comment>
<comment type="function">
    <text evidence="9 10">Pectinolytic enzyme consist of four classes of enzymes: pectin lyase, polygalacturonase, pectin methylesterase and rhamnogalacturonase. Among pectinolytic enzymes, pectin lyase is the most important in depolymerization of pectin, since it cleaves internal glycosidic bonds of highly methylated pectins. Favors pectate, the anion, over pectin, the methyl ester.</text>
</comment>
<dbReference type="GO" id="GO:0030570">
    <property type="term" value="F:pectate lyase activity"/>
    <property type="evidence" value="ECO:0007669"/>
    <property type="project" value="UniProtKB-UniRule"/>
</dbReference>
<dbReference type="GO" id="GO:0045490">
    <property type="term" value="P:pectin catabolic process"/>
    <property type="evidence" value="ECO:0007669"/>
    <property type="project" value="TreeGrafter"/>
</dbReference>
<dbReference type="PANTHER" id="PTHR33407">
    <property type="entry name" value="PECTATE LYASE F-RELATED"/>
    <property type="match status" value="1"/>
</dbReference>
<evidence type="ECO:0000313" key="12">
    <source>
        <dbReference type="EMBL" id="CVK92776.1"/>
    </source>
</evidence>
<dbReference type="EC" id="4.2.2.2" evidence="10"/>
<dbReference type="Gene3D" id="2.160.20.10">
    <property type="entry name" value="Single-stranded right-handed beta-helix, Pectin lyase-like"/>
    <property type="match status" value="1"/>
</dbReference>
<feature type="compositionally biased region" description="Basic and acidic residues" evidence="11">
    <location>
        <begin position="15"/>
        <end position="24"/>
    </location>
</feature>